<sequence>MGDLLVSYLKIDIKRLITDKKVLFAVLILLIIAVIDPITVTRHFTKYAGSAETIGQNPFQFWMLMNSVSWGNNLYSTVFWILAVLFTGLIYYEDKNTSLYMYQITRGGKGRYFVSKFISTGMLSFLTVLVTLEINVVMTYKLFPDTINKTEYYDRLVPHAGSFVYNAFLSNPMNMVQIYTLINALAISIFVVFSLCISMLLNFKNRYVILVTPVIILYAINYIFDSYPTLFTYDIRIILQPVAVGALTSIITWENVIIVIGGWILVDLILIGAVFYKMRDCYE</sequence>
<keyword evidence="1" id="KW-1133">Transmembrane helix</keyword>
<dbReference type="Proteomes" id="UP001519273">
    <property type="component" value="Unassembled WGS sequence"/>
</dbReference>
<evidence type="ECO:0000313" key="3">
    <source>
        <dbReference type="Proteomes" id="UP001519273"/>
    </source>
</evidence>
<evidence type="ECO:0000313" key="2">
    <source>
        <dbReference type="EMBL" id="MBP1937267.1"/>
    </source>
</evidence>
<feature type="transmembrane region" description="Helical" evidence="1">
    <location>
        <begin position="207"/>
        <end position="224"/>
    </location>
</feature>
<reference evidence="2 3" key="1">
    <citation type="submission" date="2021-03" db="EMBL/GenBank/DDBJ databases">
        <title>Genomic Encyclopedia of Type Strains, Phase IV (KMG-IV): sequencing the most valuable type-strain genomes for metagenomic binning, comparative biology and taxonomic classification.</title>
        <authorList>
            <person name="Goeker M."/>
        </authorList>
    </citation>
    <scope>NUCLEOTIDE SEQUENCE [LARGE SCALE GENOMIC DNA]</scope>
    <source>
        <strain evidence="2 3">DSM 23491</strain>
    </source>
</reference>
<comment type="caution">
    <text evidence="2">The sequence shown here is derived from an EMBL/GenBank/DDBJ whole genome shotgun (WGS) entry which is preliminary data.</text>
</comment>
<feature type="transmembrane region" description="Helical" evidence="1">
    <location>
        <begin position="74"/>
        <end position="92"/>
    </location>
</feature>
<accession>A0ABS4H4U0</accession>
<evidence type="ECO:0000256" key="1">
    <source>
        <dbReference type="SAM" id="Phobius"/>
    </source>
</evidence>
<proteinExistence type="predicted"/>
<keyword evidence="1" id="KW-0472">Membrane</keyword>
<feature type="transmembrane region" description="Helical" evidence="1">
    <location>
        <begin position="21"/>
        <end position="40"/>
    </location>
</feature>
<keyword evidence="3" id="KW-1185">Reference proteome</keyword>
<dbReference type="RefSeq" id="WP_209849332.1">
    <property type="nucleotide sequence ID" value="NZ_CBCRVE010000021.1"/>
</dbReference>
<gene>
    <name evidence="2" type="ORF">J2Z20_002160</name>
</gene>
<name>A0ABS4H4U0_9BACL</name>
<organism evidence="2 3">
    <name type="scientific">Paenibacillus sediminis</name>
    <dbReference type="NCBI Taxonomy" id="664909"/>
    <lineage>
        <taxon>Bacteria</taxon>
        <taxon>Bacillati</taxon>
        <taxon>Bacillota</taxon>
        <taxon>Bacilli</taxon>
        <taxon>Bacillales</taxon>
        <taxon>Paenibacillaceae</taxon>
        <taxon>Paenibacillus</taxon>
    </lineage>
</organism>
<protein>
    <submittedName>
        <fullName evidence="2">Magnesium-transporting ATPase (P-type)</fullName>
    </submittedName>
</protein>
<feature type="transmembrane region" description="Helical" evidence="1">
    <location>
        <begin position="178"/>
        <end position="200"/>
    </location>
</feature>
<feature type="transmembrane region" description="Helical" evidence="1">
    <location>
        <begin position="113"/>
        <end position="132"/>
    </location>
</feature>
<dbReference type="EMBL" id="JAGGKP010000004">
    <property type="protein sequence ID" value="MBP1937267.1"/>
    <property type="molecule type" value="Genomic_DNA"/>
</dbReference>
<keyword evidence="1" id="KW-0812">Transmembrane</keyword>
<feature type="transmembrane region" description="Helical" evidence="1">
    <location>
        <begin position="256"/>
        <end position="276"/>
    </location>
</feature>